<evidence type="ECO:0000256" key="1">
    <source>
        <dbReference type="SAM" id="Phobius"/>
    </source>
</evidence>
<feature type="non-terminal residue" evidence="2">
    <location>
        <position position="95"/>
    </location>
</feature>
<keyword evidence="1" id="KW-0812">Transmembrane</keyword>
<accession>A0AAV5UB39</accession>
<keyword evidence="3" id="KW-1185">Reference proteome</keyword>
<feature type="transmembrane region" description="Helical" evidence="1">
    <location>
        <begin position="26"/>
        <end position="52"/>
    </location>
</feature>
<sequence>LCIIFNGMLLRMIFMRRHKDLGTYRYMLLFFVLGDILNGTAHVLIMPIPEIYKNAFVMGGHGWWTSRNGICFYPIAFSLAFPALSFNFLYRLVAV</sequence>
<dbReference type="EMBL" id="BTSX01000006">
    <property type="protein sequence ID" value="GMT03578.1"/>
    <property type="molecule type" value="Genomic_DNA"/>
</dbReference>
<dbReference type="AlphaFoldDB" id="A0AAV5UB39"/>
<feature type="transmembrane region" description="Helical" evidence="1">
    <location>
        <begin position="72"/>
        <end position="93"/>
    </location>
</feature>
<feature type="non-terminal residue" evidence="2">
    <location>
        <position position="1"/>
    </location>
</feature>
<dbReference type="PANTHER" id="PTHR45907:SF16">
    <property type="entry name" value="SERPENTINE RECEPTOR, CLASS J"/>
    <property type="match status" value="1"/>
</dbReference>
<evidence type="ECO:0000313" key="2">
    <source>
        <dbReference type="EMBL" id="GMT03578.1"/>
    </source>
</evidence>
<evidence type="ECO:0008006" key="4">
    <source>
        <dbReference type="Google" id="ProtNLM"/>
    </source>
</evidence>
<comment type="caution">
    <text evidence="2">The sequence shown here is derived from an EMBL/GenBank/DDBJ whole genome shotgun (WGS) entry which is preliminary data.</text>
</comment>
<name>A0AAV5UB39_9BILA</name>
<dbReference type="PANTHER" id="PTHR45907">
    <property type="entry name" value="SERPENTINE RECEPTOR, CLASS J"/>
    <property type="match status" value="1"/>
</dbReference>
<dbReference type="InterPro" id="IPR019428">
    <property type="entry name" value="7TM_GPCR_serpentine_rcpt_Str"/>
</dbReference>
<gene>
    <name evidence="2" type="ORF">PENTCL1PPCAC_25752</name>
</gene>
<evidence type="ECO:0000313" key="3">
    <source>
        <dbReference type="Proteomes" id="UP001432027"/>
    </source>
</evidence>
<organism evidence="2 3">
    <name type="scientific">Pristionchus entomophagus</name>
    <dbReference type="NCBI Taxonomy" id="358040"/>
    <lineage>
        <taxon>Eukaryota</taxon>
        <taxon>Metazoa</taxon>
        <taxon>Ecdysozoa</taxon>
        <taxon>Nematoda</taxon>
        <taxon>Chromadorea</taxon>
        <taxon>Rhabditida</taxon>
        <taxon>Rhabditina</taxon>
        <taxon>Diplogasteromorpha</taxon>
        <taxon>Diplogasteroidea</taxon>
        <taxon>Neodiplogasteridae</taxon>
        <taxon>Pristionchus</taxon>
    </lineage>
</organism>
<reference evidence="2" key="1">
    <citation type="submission" date="2023-10" db="EMBL/GenBank/DDBJ databases">
        <title>Genome assembly of Pristionchus species.</title>
        <authorList>
            <person name="Yoshida K."/>
            <person name="Sommer R.J."/>
        </authorList>
    </citation>
    <scope>NUCLEOTIDE SEQUENCE</scope>
    <source>
        <strain evidence="2">RS0144</strain>
    </source>
</reference>
<proteinExistence type="predicted"/>
<dbReference type="Proteomes" id="UP001432027">
    <property type="component" value="Unassembled WGS sequence"/>
</dbReference>
<dbReference type="Pfam" id="PF10326">
    <property type="entry name" value="7TM_GPCR_Str"/>
    <property type="match status" value="1"/>
</dbReference>
<protein>
    <recommendedName>
        <fullName evidence="4">G protein-coupled receptor</fullName>
    </recommendedName>
</protein>
<dbReference type="InterPro" id="IPR019423">
    <property type="entry name" value="7TM_GPCR_serpentine_rcpt_Srj"/>
</dbReference>
<keyword evidence="1" id="KW-0472">Membrane</keyword>
<keyword evidence="1" id="KW-1133">Transmembrane helix</keyword>